<keyword evidence="8" id="KW-1185">Reference proteome</keyword>
<dbReference type="Pfam" id="PF04542">
    <property type="entry name" value="Sigma70_r2"/>
    <property type="match status" value="1"/>
</dbReference>
<dbReference type="AlphaFoldDB" id="A0A4V3JYH4"/>
<dbReference type="Gene3D" id="1.10.10.10">
    <property type="entry name" value="Winged helix-like DNA-binding domain superfamily/Winged helix DNA-binding domain"/>
    <property type="match status" value="1"/>
</dbReference>
<dbReference type="Pfam" id="PF08281">
    <property type="entry name" value="Sigma70_r4_2"/>
    <property type="match status" value="1"/>
</dbReference>
<dbReference type="InterPro" id="IPR036388">
    <property type="entry name" value="WH-like_DNA-bd_sf"/>
</dbReference>
<keyword evidence="2" id="KW-0805">Transcription regulation</keyword>
<organism evidence="7 8">
    <name type="scientific">Leptospira idonii</name>
    <dbReference type="NCBI Taxonomy" id="1193500"/>
    <lineage>
        <taxon>Bacteria</taxon>
        <taxon>Pseudomonadati</taxon>
        <taxon>Spirochaetota</taxon>
        <taxon>Spirochaetia</taxon>
        <taxon>Leptospirales</taxon>
        <taxon>Leptospiraceae</taxon>
        <taxon>Leptospira</taxon>
    </lineage>
</organism>
<dbReference type="InterPro" id="IPR014284">
    <property type="entry name" value="RNA_pol_sigma-70_dom"/>
</dbReference>
<dbReference type="SUPFAM" id="SSF88659">
    <property type="entry name" value="Sigma3 and sigma4 domains of RNA polymerase sigma factors"/>
    <property type="match status" value="1"/>
</dbReference>
<dbReference type="Gene3D" id="1.10.1740.10">
    <property type="match status" value="1"/>
</dbReference>
<dbReference type="InterPro" id="IPR013325">
    <property type="entry name" value="RNA_pol_sigma_r2"/>
</dbReference>
<dbReference type="GO" id="GO:0016987">
    <property type="term" value="F:sigma factor activity"/>
    <property type="evidence" value="ECO:0007669"/>
    <property type="project" value="UniProtKB-KW"/>
</dbReference>
<dbReference type="InterPro" id="IPR013324">
    <property type="entry name" value="RNA_pol_sigma_r3/r4-like"/>
</dbReference>
<reference evidence="7" key="1">
    <citation type="journal article" date="2019" name="PLoS Negl. Trop. Dis.">
        <title>Revisiting the worldwide diversity of Leptospira species in the environment.</title>
        <authorList>
            <person name="Vincent A.T."/>
            <person name="Schiettekatte O."/>
            <person name="Bourhy P."/>
            <person name="Veyrier F.J."/>
            <person name="Picardeau M."/>
        </authorList>
    </citation>
    <scope>NUCLEOTIDE SEQUENCE [LARGE SCALE GENOMIC DNA]</scope>
    <source>
        <strain evidence="7">201300427</strain>
    </source>
</reference>
<dbReference type="SUPFAM" id="SSF88946">
    <property type="entry name" value="Sigma2 domain of RNA polymerase sigma factors"/>
    <property type="match status" value="1"/>
</dbReference>
<keyword evidence="4" id="KW-0804">Transcription</keyword>
<proteinExistence type="inferred from homology"/>
<dbReference type="EMBL" id="RQHW01000003">
    <property type="protein sequence ID" value="TGN20866.1"/>
    <property type="molecule type" value="Genomic_DNA"/>
</dbReference>
<dbReference type="InterPro" id="IPR039425">
    <property type="entry name" value="RNA_pol_sigma-70-like"/>
</dbReference>
<keyword evidence="3" id="KW-0731">Sigma factor</keyword>
<evidence type="ECO:0000256" key="2">
    <source>
        <dbReference type="ARBA" id="ARBA00023015"/>
    </source>
</evidence>
<dbReference type="GO" id="GO:0003677">
    <property type="term" value="F:DNA binding"/>
    <property type="evidence" value="ECO:0007669"/>
    <property type="project" value="InterPro"/>
</dbReference>
<dbReference type="GO" id="GO:0006352">
    <property type="term" value="P:DNA-templated transcription initiation"/>
    <property type="evidence" value="ECO:0007669"/>
    <property type="project" value="InterPro"/>
</dbReference>
<comment type="caution">
    <text evidence="7">The sequence shown here is derived from an EMBL/GenBank/DDBJ whole genome shotgun (WGS) entry which is preliminary data.</text>
</comment>
<dbReference type="OrthoDB" id="9795666at2"/>
<evidence type="ECO:0000259" key="6">
    <source>
        <dbReference type="Pfam" id="PF08281"/>
    </source>
</evidence>
<dbReference type="InterPro" id="IPR013249">
    <property type="entry name" value="RNA_pol_sigma70_r4_t2"/>
</dbReference>
<evidence type="ECO:0000256" key="4">
    <source>
        <dbReference type="ARBA" id="ARBA00023163"/>
    </source>
</evidence>
<accession>A0A4V3JYH4</accession>
<dbReference type="NCBIfam" id="TIGR02937">
    <property type="entry name" value="sigma70-ECF"/>
    <property type="match status" value="1"/>
</dbReference>
<dbReference type="RefSeq" id="WP_135758739.1">
    <property type="nucleotide sequence ID" value="NZ_RQHW01000003.1"/>
</dbReference>
<sequence length="181" mass="21054">MTENDLVRAIENSKITVLRSIQKNLPADLSSFVEDVVQETYLKYYLAFKDKPCLEGDSLHRWLYVVARNQCRNVWRARKKEGSLPFHFSDDFSDIEAANFLEEEETLSGKEKTEKWVRVSVDELPEPYRQTTAYRLAGYKLEMIAEKLGVSLGTVKSRLARGREMLAKIMNKNQKEQEQDL</sequence>
<evidence type="ECO:0000313" key="8">
    <source>
        <dbReference type="Proteomes" id="UP000298058"/>
    </source>
</evidence>
<evidence type="ECO:0000256" key="3">
    <source>
        <dbReference type="ARBA" id="ARBA00023082"/>
    </source>
</evidence>
<dbReference type="PANTHER" id="PTHR43133">
    <property type="entry name" value="RNA POLYMERASE ECF-TYPE SIGMA FACTO"/>
    <property type="match status" value="1"/>
</dbReference>
<protein>
    <submittedName>
        <fullName evidence="7">RNA polymerase sigma factor</fullName>
    </submittedName>
</protein>
<evidence type="ECO:0000313" key="7">
    <source>
        <dbReference type="EMBL" id="TGN20866.1"/>
    </source>
</evidence>
<name>A0A4V3JYH4_9LEPT</name>
<dbReference type="Proteomes" id="UP000298058">
    <property type="component" value="Unassembled WGS sequence"/>
</dbReference>
<evidence type="ECO:0000259" key="5">
    <source>
        <dbReference type="Pfam" id="PF04542"/>
    </source>
</evidence>
<dbReference type="PANTHER" id="PTHR43133:SF51">
    <property type="entry name" value="RNA POLYMERASE SIGMA FACTOR"/>
    <property type="match status" value="1"/>
</dbReference>
<feature type="domain" description="RNA polymerase sigma-70 region 2" evidence="5">
    <location>
        <begin position="33"/>
        <end position="80"/>
    </location>
</feature>
<comment type="similarity">
    <text evidence="1">Belongs to the sigma-70 factor family. ECF subfamily.</text>
</comment>
<gene>
    <name evidence="7" type="ORF">EHS15_01350</name>
</gene>
<dbReference type="InterPro" id="IPR007627">
    <property type="entry name" value="RNA_pol_sigma70_r2"/>
</dbReference>
<evidence type="ECO:0000256" key="1">
    <source>
        <dbReference type="ARBA" id="ARBA00010641"/>
    </source>
</evidence>
<feature type="domain" description="RNA polymerase sigma factor 70 region 4 type 2" evidence="6">
    <location>
        <begin position="121"/>
        <end position="166"/>
    </location>
</feature>